<gene>
    <name evidence="1" type="ORF">M378DRAFT_158241</name>
</gene>
<sequence length="81" mass="8977">MWIKNTVSISAPKYQGSKDPRIDDDPLAYAITGKAKFQSLAQRLLLHGPASVTTDCPSLSDHAGFHRGQLRLQRCAGYRHL</sequence>
<dbReference type="EMBL" id="KN818228">
    <property type="protein sequence ID" value="KIL68445.1"/>
    <property type="molecule type" value="Genomic_DNA"/>
</dbReference>
<dbReference type="Proteomes" id="UP000054549">
    <property type="component" value="Unassembled WGS sequence"/>
</dbReference>
<dbReference type="HOGENOM" id="CLU_2580168_0_0_1"/>
<accession>A0A0C2SY51</accession>
<evidence type="ECO:0000313" key="1">
    <source>
        <dbReference type="EMBL" id="KIL68445.1"/>
    </source>
</evidence>
<evidence type="ECO:0000313" key="2">
    <source>
        <dbReference type="Proteomes" id="UP000054549"/>
    </source>
</evidence>
<organism evidence="1 2">
    <name type="scientific">Amanita muscaria (strain Koide BX008)</name>
    <dbReference type="NCBI Taxonomy" id="946122"/>
    <lineage>
        <taxon>Eukaryota</taxon>
        <taxon>Fungi</taxon>
        <taxon>Dikarya</taxon>
        <taxon>Basidiomycota</taxon>
        <taxon>Agaricomycotina</taxon>
        <taxon>Agaricomycetes</taxon>
        <taxon>Agaricomycetidae</taxon>
        <taxon>Agaricales</taxon>
        <taxon>Pluteineae</taxon>
        <taxon>Amanitaceae</taxon>
        <taxon>Amanita</taxon>
    </lineage>
</organism>
<proteinExistence type="predicted"/>
<protein>
    <submittedName>
        <fullName evidence="1">Uncharacterized protein</fullName>
    </submittedName>
</protein>
<keyword evidence="2" id="KW-1185">Reference proteome</keyword>
<dbReference type="InParanoid" id="A0A0C2SY51"/>
<reference evidence="1 2" key="1">
    <citation type="submission" date="2014-04" db="EMBL/GenBank/DDBJ databases">
        <title>Evolutionary Origins and Diversification of the Mycorrhizal Mutualists.</title>
        <authorList>
            <consortium name="DOE Joint Genome Institute"/>
            <consortium name="Mycorrhizal Genomics Consortium"/>
            <person name="Kohler A."/>
            <person name="Kuo A."/>
            <person name="Nagy L.G."/>
            <person name="Floudas D."/>
            <person name="Copeland A."/>
            <person name="Barry K.W."/>
            <person name="Cichocki N."/>
            <person name="Veneault-Fourrey C."/>
            <person name="LaButti K."/>
            <person name="Lindquist E.A."/>
            <person name="Lipzen A."/>
            <person name="Lundell T."/>
            <person name="Morin E."/>
            <person name="Murat C."/>
            <person name="Riley R."/>
            <person name="Ohm R."/>
            <person name="Sun H."/>
            <person name="Tunlid A."/>
            <person name="Henrissat B."/>
            <person name="Grigoriev I.V."/>
            <person name="Hibbett D.S."/>
            <person name="Martin F."/>
        </authorList>
    </citation>
    <scope>NUCLEOTIDE SEQUENCE [LARGE SCALE GENOMIC DNA]</scope>
    <source>
        <strain evidence="1 2">Koide BX008</strain>
    </source>
</reference>
<dbReference type="AlphaFoldDB" id="A0A0C2SY51"/>
<feature type="non-terminal residue" evidence="1">
    <location>
        <position position="81"/>
    </location>
</feature>
<name>A0A0C2SY51_AMAMK</name>